<evidence type="ECO:0000256" key="8">
    <source>
        <dbReference type="ARBA" id="ARBA00022840"/>
    </source>
</evidence>
<dbReference type="RefSeq" id="WP_199720312.1">
    <property type="nucleotide sequence ID" value="NZ_RJKN01000009.1"/>
</dbReference>
<accession>A0A3N1G9B1</accession>
<sequence length="169" mass="17485">MIVLVGFLGAGKTTVGRALARRLDVPFADADHVLVERLGRPVAEVFATDGEAFFRRAEHEAVVDLLTSSDGVLALGGGAVEHPGTAAALAALPQRRPGSSVVHLVVDLAAARERVGGDPGRPMLARPDLADVHARRAPGYAAVATLEVATHGRRVDEVVDAVVAGLPRG</sequence>
<evidence type="ECO:0000256" key="10">
    <source>
        <dbReference type="ARBA" id="ARBA00048567"/>
    </source>
</evidence>
<dbReference type="SUPFAM" id="SSF52540">
    <property type="entry name" value="P-loop containing nucleoside triphosphate hydrolases"/>
    <property type="match status" value="1"/>
</dbReference>
<feature type="binding site" evidence="11">
    <location>
        <position position="136"/>
    </location>
    <ligand>
        <name>substrate</name>
    </ligand>
</feature>
<reference evidence="12 13" key="1">
    <citation type="journal article" date="2015" name="Stand. Genomic Sci.">
        <title>Genomic Encyclopedia of Bacterial and Archaeal Type Strains, Phase III: the genomes of soil and plant-associated and newly described type strains.</title>
        <authorList>
            <person name="Whitman W.B."/>
            <person name="Woyke T."/>
            <person name="Klenk H.P."/>
            <person name="Zhou Y."/>
            <person name="Lilburn T.G."/>
            <person name="Beck B.J."/>
            <person name="De Vos P."/>
            <person name="Vandamme P."/>
            <person name="Eisen J.A."/>
            <person name="Garrity G."/>
            <person name="Hugenholtz P."/>
            <person name="Kyrpides N.C."/>
        </authorList>
    </citation>
    <scope>NUCLEOTIDE SEQUENCE [LARGE SCALE GENOMIC DNA]</scope>
    <source>
        <strain evidence="12 13">CECT 7306</strain>
    </source>
</reference>
<feature type="binding site" evidence="11">
    <location>
        <position position="13"/>
    </location>
    <ligand>
        <name>Mg(2+)</name>
        <dbReference type="ChEBI" id="CHEBI:18420"/>
    </ligand>
</feature>
<dbReference type="InterPro" id="IPR023000">
    <property type="entry name" value="Shikimate_kinase_CS"/>
</dbReference>
<evidence type="ECO:0000313" key="12">
    <source>
        <dbReference type="EMBL" id="ROP26822.1"/>
    </source>
</evidence>
<organism evidence="12 13">
    <name type="scientific">Pseudokineococcus lusitanus</name>
    <dbReference type="NCBI Taxonomy" id="763993"/>
    <lineage>
        <taxon>Bacteria</taxon>
        <taxon>Bacillati</taxon>
        <taxon>Actinomycetota</taxon>
        <taxon>Actinomycetes</taxon>
        <taxon>Kineosporiales</taxon>
        <taxon>Kineosporiaceae</taxon>
        <taxon>Pseudokineococcus</taxon>
    </lineage>
</organism>
<dbReference type="EMBL" id="RJKN01000009">
    <property type="protein sequence ID" value="ROP26822.1"/>
    <property type="molecule type" value="Genomic_DNA"/>
</dbReference>
<keyword evidence="9 11" id="KW-0057">Aromatic amino acid biosynthesis</keyword>
<feature type="binding site" evidence="11">
    <location>
        <position position="153"/>
    </location>
    <ligand>
        <name>ATP</name>
        <dbReference type="ChEBI" id="CHEBI:30616"/>
    </ligand>
</feature>
<evidence type="ECO:0000256" key="7">
    <source>
        <dbReference type="ARBA" id="ARBA00022777"/>
    </source>
</evidence>
<feature type="binding site" evidence="11">
    <location>
        <begin position="9"/>
        <end position="14"/>
    </location>
    <ligand>
        <name>ATP</name>
        <dbReference type="ChEBI" id="CHEBI:30616"/>
    </ligand>
</feature>
<keyword evidence="11" id="KW-0479">Metal-binding</keyword>
<feature type="binding site" evidence="11">
    <location>
        <position position="77"/>
    </location>
    <ligand>
        <name>substrate</name>
    </ligand>
</feature>
<evidence type="ECO:0000256" key="3">
    <source>
        <dbReference type="ARBA" id="ARBA00012154"/>
    </source>
</evidence>
<evidence type="ECO:0000256" key="1">
    <source>
        <dbReference type="ARBA" id="ARBA00004842"/>
    </source>
</evidence>
<comment type="catalytic activity">
    <reaction evidence="10 11">
        <text>shikimate + ATP = 3-phosphoshikimate + ADP + H(+)</text>
        <dbReference type="Rhea" id="RHEA:13121"/>
        <dbReference type="ChEBI" id="CHEBI:15378"/>
        <dbReference type="ChEBI" id="CHEBI:30616"/>
        <dbReference type="ChEBI" id="CHEBI:36208"/>
        <dbReference type="ChEBI" id="CHEBI:145989"/>
        <dbReference type="ChEBI" id="CHEBI:456216"/>
        <dbReference type="EC" id="2.7.1.71"/>
    </reaction>
</comment>
<dbReference type="EC" id="2.7.1.71" evidence="3 11"/>
<dbReference type="InterPro" id="IPR027417">
    <property type="entry name" value="P-loop_NTPase"/>
</dbReference>
<dbReference type="GO" id="GO:0008652">
    <property type="term" value="P:amino acid biosynthetic process"/>
    <property type="evidence" value="ECO:0007669"/>
    <property type="project" value="UniProtKB-KW"/>
</dbReference>
<dbReference type="PROSITE" id="PS01128">
    <property type="entry name" value="SHIKIMATE_KINASE"/>
    <property type="match status" value="1"/>
</dbReference>
<evidence type="ECO:0000256" key="6">
    <source>
        <dbReference type="ARBA" id="ARBA00022741"/>
    </source>
</evidence>
<feature type="binding site" evidence="11">
    <location>
        <position position="121"/>
    </location>
    <ligand>
        <name>ATP</name>
        <dbReference type="ChEBI" id="CHEBI:30616"/>
    </ligand>
</feature>
<dbReference type="InParanoid" id="A0A3N1G9B1"/>
<dbReference type="UniPathway" id="UPA00053">
    <property type="reaction ID" value="UER00088"/>
</dbReference>
<comment type="subcellular location">
    <subcellularLocation>
        <location evidence="11">Cytoplasm</location>
    </subcellularLocation>
</comment>
<keyword evidence="13" id="KW-1185">Reference proteome</keyword>
<name>A0A3N1G9B1_9ACTN</name>
<dbReference type="InterPro" id="IPR000623">
    <property type="entry name" value="Shikimate_kinase/TSH1"/>
</dbReference>
<dbReference type="Proteomes" id="UP000276232">
    <property type="component" value="Unassembled WGS sequence"/>
</dbReference>
<dbReference type="GO" id="GO:0005524">
    <property type="term" value="F:ATP binding"/>
    <property type="evidence" value="ECO:0007669"/>
    <property type="project" value="UniProtKB-UniRule"/>
</dbReference>
<keyword evidence="8 11" id="KW-0067">ATP-binding</keyword>
<evidence type="ECO:0000256" key="4">
    <source>
        <dbReference type="ARBA" id="ARBA00022605"/>
    </source>
</evidence>
<keyword evidence="5 11" id="KW-0808">Transferase</keyword>
<comment type="caution">
    <text evidence="12">The sequence shown here is derived from an EMBL/GenBank/DDBJ whole genome shotgun (WGS) entry which is preliminary data.</text>
</comment>
<gene>
    <name evidence="11" type="primary">aroK</name>
    <name evidence="12" type="ORF">EDC03_3059</name>
</gene>
<keyword evidence="6 11" id="KW-0547">Nucleotide-binding</keyword>
<keyword evidence="4 11" id="KW-0028">Amino-acid biosynthesis</keyword>
<keyword evidence="11" id="KW-0963">Cytoplasm</keyword>
<keyword evidence="11" id="KW-0460">Magnesium</keyword>
<feature type="binding site" evidence="11">
    <location>
        <position position="55"/>
    </location>
    <ligand>
        <name>substrate</name>
    </ligand>
</feature>
<dbReference type="GO" id="GO:0005829">
    <property type="term" value="C:cytosol"/>
    <property type="evidence" value="ECO:0007669"/>
    <property type="project" value="TreeGrafter"/>
</dbReference>
<comment type="cofactor">
    <cofactor evidence="11">
        <name>Mg(2+)</name>
        <dbReference type="ChEBI" id="CHEBI:18420"/>
    </cofactor>
    <text evidence="11">Binds 1 Mg(2+) ion per subunit.</text>
</comment>
<dbReference type="FunCoup" id="A0A3N1G9B1">
    <property type="interactions" value="144"/>
</dbReference>
<dbReference type="GO" id="GO:0009423">
    <property type="term" value="P:chorismate biosynthetic process"/>
    <property type="evidence" value="ECO:0007669"/>
    <property type="project" value="UniProtKB-UniRule"/>
</dbReference>
<comment type="pathway">
    <text evidence="1 11">Metabolic intermediate biosynthesis; chorismate biosynthesis; chorismate from D-erythrose 4-phosphate and phosphoenolpyruvate: step 5/7.</text>
</comment>
<evidence type="ECO:0000256" key="2">
    <source>
        <dbReference type="ARBA" id="ARBA00006997"/>
    </source>
</evidence>
<comment type="function">
    <text evidence="11">Catalyzes the specific phosphorylation of the 3-hydroxyl group of shikimic acid using ATP as a cosubstrate.</text>
</comment>
<dbReference type="PRINTS" id="PR01100">
    <property type="entry name" value="SHIKIMTKNASE"/>
</dbReference>
<proteinExistence type="inferred from homology"/>
<feature type="binding site" evidence="11">
    <location>
        <position position="31"/>
    </location>
    <ligand>
        <name>substrate</name>
    </ligand>
</feature>
<dbReference type="HAMAP" id="MF_00109">
    <property type="entry name" value="Shikimate_kinase"/>
    <property type="match status" value="1"/>
</dbReference>
<dbReference type="GO" id="GO:0004765">
    <property type="term" value="F:shikimate kinase activity"/>
    <property type="evidence" value="ECO:0007669"/>
    <property type="project" value="UniProtKB-UniRule"/>
</dbReference>
<dbReference type="AlphaFoldDB" id="A0A3N1G9B1"/>
<dbReference type="CDD" id="cd00464">
    <property type="entry name" value="SK"/>
    <property type="match status" value="1"/>
</dbReference>
<evidence type="ECO:0000313" key="13">
    <source>
        <dbReference type="Proteomes" id="UP000276232"/>
    </source>
</evidence>
<comment type="subunit">
    <text evidence="11">Monomer.</text>
</comment>
<evidence type="ECO:0000256" key="5">
    <source>
        <dbReference type="ARBA" id="ARBA00022679"/>
    </source>
</evidence>
<dbReference type="PANTHER" id="PTHR21087">
    <property type="entry name" value="SHIKIMATE KINASE"/>
    <property type="match status" value="1"/>
</dbReference>
<dbReference type="PANTHER" id="PTHR21087:SF16">
    <property type="entry name" value="SHIKIMATE KINASE 1, CHLOROPLASTIC"/>
    <property type="match status" value="1"/>
</dbReference>
<dbReference type="Gene3D" id="3.40.50.300">
    <property type="entry name" value="P-loop containing nucleotide triphosphate hydrolases"/>
    <property type="match status" value="1"/>
</dbReference>
<evidence type="ECO:0000256" key="11">
    <source>
        <dbReference type="HAMAP-Rule" id="MF_00109"/>
    </source>
</evidence>
<comment type="similarity">
    <text evidence="2 11">Belongs to the shikimate kinase family.</text>
</comment>
<protein>
    <recommendedName>
        <fullName evidence="3 11">Shikimate kinase</fullName>
        <shortName evidence="11">SK</shortName>
        <ecNumber evidence="3 11">2.7.1.71</ecNumber>
    </recommendedName>
</protein>
<dbReference type="InterPro" id="IPR031322">
    <property type="entry name" value="Shikimate/glucono_kinase"/>
</dbReference>
<evidence type="ECO:0000256" key="9">
    <source>
        <dbReference type="ARBA" id="ARBA00023141"/>
    </source>
</evidence>
<keyword evidence="7 11" id="KW-0418">Kinase</keyword>
<dbReference type="Pfam" id="PF01202">
    <property type="entry name" value="SKI"/>
    <property type="match status" value="1"/>
</dbReference>
<dbReference type="GO" id="GO:0000287">
    <property type="term" value="F:magnesium ion binding"/>
    <property type="evidence" value="ECO:0007669"/>
    <property type="project" value="UniProtKB-UniRule"/>
</dbReference>
<dbReference type="GO" id="GO:0009073">
    <property type="term" value="P:aromatic amino acid family biosynthetic process"/>
    <property type="evidence" value="ECO:0007669"/>
    <property type="project" value="UniProtKB-KW"/>
</dbReference>